<dbReference type="AlphaFoldDB" id="Q9LPA3"/>
<protein>
    <submittedName>
        <fullName evidence="2">T32E20.17</fullName>
    </submittedName>
</protein>
<reference evidence="2" key="3">
    <citation type="submission" date="2000-06" db="EMBL/GenBank/DDBJ databases">
        <authorList>
            <person name="Cheuk R."/>
            <person name="Shinn P."/>
            <person name="Brooks S."/>
            <person name="Buehler E."/>
            <person name="Chao Q."/>
            <person name="Johnson-Hopson C."/>
            <person name="Khan S."/>
            <person name="Kim C."/>
            <person name="Altafi H."/>
            <person name="Bei B."/>
            <person name="Chin C."/>
            <person name="Chiou J."/>
            <person name="Choi E."/>
            <person name="Conn L."/>
            <person name="Conway A."/>
            <person name="Gonzalez A."/>
            <person name="Hansen N."/>
            <person name="Howing B."/>
            <person name="Koo T."/>
            <person name="Lam B."/>
            <person name="Lee J."/>
            <person name="Lenz C."/>
            <person name="Li J."/>
            <person name="Liu A."/>
            <person name="Liu J."/>
            <person name="Liu S."/>
            <person name="Mukharsky N."/>
            <person name="Nguyen M."/>
            <person name="Palm C."/>
            <person name="Pham P."/>
            <person name="Sakano H."/>
            <person name="Schwartz J."/>
            <person name="Southwick A."/>
            <person name="Thaveri A."/>
            <person name="Toriumi M."/>
            <person name="Vaysberg M."/>
            <person name="Yu G."/>
            <person name="Davis R."/>
            <person name="Federspiel N."/>
            <person name="Theologis A."/>
            <person name="Ecker J."/>
        </authorList>
    </citation>
    <scope>NUCLEOTIDE SEQUENCE</scope>
</reference>
<organism evidence="2">
    <name type="scientific">Arabidopsis thaliana</name>
    <name type="common">Mouse-ear cress</name>
    <dbReference type="NCBI Taxonomy" id="3702"/>
    <lineage>
        <taxon>Eukaryota</taxon>
        <taxon>Viridiplantae</taxon>
        <taxon>Streptophyta</taxon>
        <taxon>Embryophyta</taxon>
        <taxon>Tracheophyta</taxon>
        <taxon>Spermatophyta</taxon>
        <taxon>Magnoliopsida</taxon>
        <taxon>eudicotyledons</taxon>
        <taxon>Gunneridae</taxon>
        <taxon>Pentapetalae</taxon>
        <taxon>rosids</taxon>
        <taxon>malvids</taxon>
        <taxon>Brassicales</taxon>
        <taxon>Brassicaceae</taxon>
        <taxon>Camelineae</taxon>
        <taxon>Arabidopsis</taxon>
    </lineage>
</organism>
<feature type="region of interest" description="Disordered" evidence="1">
    <location>
        <begin position="99"/>
        <end position="120"/>
    </location>
</feature>
<feature type="region of interest" description="Disordered" evidence="1">
    <location>
        <begin position="1"/>
        <end position="86"/>
    </location>
</feature>
<feature type="compositionally biased region" description="Polar residues" evidence="1">
    <location>
        <begin position="52"/>
        <end position="65"/>
    </location>
</feature>
<feature type="compositionally biased region" description="Polar residues" evidence="1">
    <location>
        <begin position="101"/>
        <end position="112"/>
    </location>
</feature>
<reference evidence="2" key="2">
    <citation type="submission" date="2000-02" db="EMBL/GenBank/DDBJ databases">
        <title>Genomic sequence for Arabidopsis thaliana BAC T32E20 from chromosome I.</title>
        <authorList>
            <person name="Shinn P."/>
            <person name="Brooks S."/>
            <person name="Buehler E."/>
            <person name="Chao Q."/>
            <person name="Johnson-Hopson C."/>
            <person name="Khan S."/>
            <person name="Kim C."/>
            <person name="Altafi H."/>
            <person name="Bei Q."/>
            <person name="Chin C."/>
            <person name="Chiou J."/>
            <person name="Choi E."/>
            <person name="Conn L."/>
            <person name="Conway A."/>
            <person name="Gonzales A."/>
            <person name="Hansen N."/>
            <person name="Howing B."/>
            <person name="Koo T."/>
            <person name="Lam B."/>
            <person name="Lee J."/>
            <person name="Lenz C."/>
            <person name="Li J."/>
            <person name="Liu A."/>
            <person name="Liu K."/>
            <person name="Liu S."/>
            <person name="Mukharsky N."/>
            <person name="Nguyen M."/>
            <person name="Palm C."/>
            <person name="Pham P."/>
            <person name="Sakano H."/>
            <person name="Schwartz J."/>
            <person name="Southwick A."/>
            <person name="Thaveri A."/>
            <person name="Toriumi M."/>
            <person name="Vaysberg M."/>
            <person name="Yu G."/>
            <person name="Federspiel N.A."/>
            <person name="Theologis A."/>
            <person name="Ecker J.R."/>
        </authorList>
    </citation>
    <scope>NUCLEOTIDE SEQUENCE</scope>
</reference>
<evidence type="ECO:0000256" key="1">
    <source>
        <dbReference type="SAM" id="MobiDB-lite"/>
    </source>
</evidence>
<sequence length="177" mass="20136">MRDQENKPTSLRNPEKEGRVHSSPSLDLSLYQHGRVTPSSFTRPITLPTGRVTPSSFTRPITRPTTLPHGRVHSSPSLDHSTTEPSTIISITRLNTRLPASESSSFRTQPDTRAQGRKEDSSLSLDLSLDHLARHVLYIFENKFKKKSFYLVFPQTLCSRPFVIRISLYLFSIQLLF</sequence>
<reference key="1">
    <citation type="journal article" date="2000" name="Nature">
        <title>Sequence and analysis of chromosome 1 of the plant Arabidopsis thaliana.</title>
        <authorList>
            <person name="Theologis A."/>
            <person name="Ecker J.R."/>
            <person name="Palm C.J."/>
            <person name="Federspiel N.A."/>
            <person name="Kaul S."/>
            <person name="White O."/>
            <person name="Alonso J."/>
            <person name="Altafi H."/>
            <person name="Araujo R."/>
            <person name="Bowman C.L."/>
            <person name="Brooks S.Y."/>
            <person name="Buehler E."/>
            <person name="Chan A."/>
            <person name="Chao Q."/>
            <person name="Chen H."/>
            <person name="Cheuk R.F."/>
            <person name="Chin C.W."/>
            <person name="Chung M.K."/>
            <person name="Conn L."/>
            <person name="Conway A.B."/>
            <person name="Conway A.R."/>
            <person name="Creasy T.H."/>
            <person name="Dewar K."/>
            <person name="Dunn P."/>
            <person name="Etgu P."/>
            <person name="Feldblyum T.V."/>
            <person name="Feng J."/>
            <person name="Fong B."/>
            <person name="Fujii C.Y."/>
            <person name="Gill J.E."/>
            <person name="Goldsmith A.D."/>
            <person name="Haas B."/>
            <person name="Hansen N.F."/>
            <person name="Hughes B."/>
            <person name="Huizar L."/>
            <person name="Hunter J.L."/>
            <person name="Jenkins J."/>
            <person name="Johnson-Hopson C."/>
            <person name="Khan S."/>
            <person name="Khaykin E."/>
            <person name="Kim C.J."/>
            <person name="Koo H.L."/>
            <person name="Kremenetskaia I."/>
            <person name="Kurtz D.B."/>
            <person name="Kwan A."/>
            <person name="Lam B."/>
            <person name="Langin-Hooper S."/>
            <person name="Lee A."/>
            <person name="Lee J.M."/>
            <person name="Lenz C.A."/>
            <person name="Li J.H."/>
            <person name="Li Y."/>
            <person name="Lin X."/>
            <person name="Liu S.X."/>
            <person name="Liu Z.A."/>
            <person name="Luros J.S."/>
            <person name="Maiti R."/>
            <person name="Marziali A."/>
            <person name="Militscher J."/>
            <person name="Miranda M."/>
            <person name="Nguyen M."/>
            <person name="Nierman W.C."/>
            <person name="Osborne B.I."/>
            <person name="Pai G."/>
            <person name="Peterson J."/>
            <person name="Pham P.K."/>
            <person name="Rizzo M."/>
            <person name="Rooney T."/>
            <person name="Rowley D."/>
            <person name="Sakano H."/>
            <person name="Salzberg S.L."/>
            <person name="Schwartz J.R."/>
            <person name="Shinn P."/>
            <person name="Southwick A.M."/>
            <person name="Sun H."/>
            <person name="Tallon L.J."/>
            <person name="Tambunga G."/>
            <person name="Toriumi M.J."/>
            <person name="Town C.D."/>
            <person name="Utterback T."/>
            <person name="Van Aken S."/>
            <person name="Vaysberg M."/>
            <person name="Vysotskaia V.S."/>
            <person name="Walker M."/>
            <person name="Wu D."/>
            <person name="Yu G."/>
            <person name="Fraser C.M."/>
            <person name="Venter J.C."/>
            <person name="Davis R.W."/>
        </authorList>
    </citation>
    <scope>NUCLEOTIDE SEQUENCE [LARGE SCALE GENOMIC DNA]</scope>
    <source>
        <strain>cv. Columbia</strain>
    </source>
</reference>
<evidence type="ECO:0000313" key="2">
    <source>
        <dbReference type="EMBL" id="AAF79805.1"/>
    </source>
</evidence>
<name>Q9LPA3_ARATH</name>
<dbReference type="PIR" id="F86489">
    <property type="entry name" value="F86489"/>
</dbReference>
<proteinExistence type="predicted"/>
<accession>Q9LPA3</accession>
<dbReference type="EMBL" id="AC020646">
    <property type="protein sequence ID" value="AAF79805.1"/>
    <property type="molecule type" value="Genomic_DNA"/>
</dbReference>